<dbReference type="EMBL" id="AQHW01000011">
    <property type="protein sequence ID" value="KKB57856.1"/>
    <property type="molecule type" value="Genomic_DNA"/>
</dbReference>
<gene>
    <name evidence="4" type="ORF">HMPREF1536_01665</name>
</gene>
<keyword evidence="5" id="KW-1185">Reference proteome</keyword>
<dbReference type="PROSITE" id="PS51257">
    <property type="entry name" value="PROKAR_LIPOPROTEIN"/>
    <property type="match status" value="1"/>
</dbReference>
<feature type="region of interest" description="Disordered" evidence="2">
    <location>
        <begin position="597"/>
        <end position="643"/>
    </location>
</feature>
<reference evidence="4 5" key="1">
    <citation type="submission" date="2013-04" db="EMBL/GenBank/DDBJ databases">
        <title>The Genome Sequence of Parabacteroides gordonii DSM 23371.</title>
        <authorList>
            <consortium name="The Broad Institute Genomics Platform"/>
            <person name="Earl A."/>
            <person name="Ward D."/>
            <person name="Feldgarden M."/>
            <person name="Gevers D."/>
            <person name="Martens E."/>
            <person name="Sakamoto M."/>
            <person name="Benno Y."/>
            <person name="Suzuki N."/>
            <person name="Matsunaga N."/>
            <person name="Koshihara K."/>
            <person name="Seki M."/>
            <person name="Komiya H."/>
            <person name="Walker B."/>
            <person name="Young S."/>
            <person name="Zeng Q."/>
            <person name="Gargeya S."/>
            <person name="Fitzgerald M."/>
            <person name="Haas B."/>
            <person name="Abouelleil A."/>
            <person name="Allen A.W."/>
            <person name="Alvarado L."/>
            <person name="Arachchi H.M."/>
            <person name="Berlin A.M."/>
            <person name="Chapman S.B."/>
            <person name="Gainer-Dewar J."/>
            <person name="Goldberg J."/>
            <person name="Griggs A."/>
            <person name="Gujja S."/>
            <person name="Hansen M."/>
            <person name="Howarth C."/>
            <person name="Imamovic A."/>
            <person name="Ireland A."/>
            <person name="Larimer J."/>
            <person name="McCowan C."/>
            <person name="Murphy C."/>
            <person name="Pearson M."/>
            <person name="Poon T.W."/>
            <person name="Priest M."/>
            <person name="Roberts A."/>
            <person name="Saif S."/>
            <person name="Shea T."/>
            <person name="Sisk P."/>
            <person name="Sykes S."/>
            <person name="Wortman J."/>
            <person name="Nusbaum C."/>
            <person name="Birren B."/>
        </authorList>
    </citation>
    <scope>NUCLEOTIDE SEQUENCE [LARGE SCALE GENOMIC DNA]</scope>
    <source>
        <strain evidence="4 5">MS-1</strain>
    </source>
</reference>
<dbReference type="Proteomes" id="UP000033035">
    <property type="component" value="Unassembled WGS sequence"/>
</dbReference>
<dbReference type="Pfam" id="PF13205">
    <property type="entry name" value="Big_5"/>
    <property type="match status" value="1"/>
</dbReference>
<dbReference type="HOGENOM" id="CLU_014237_0_0_10"/>
<feature type="domain" description="SbsA Ig-like" evidence="3">
    <location>
        <begin position="37"/>
        <end position="136"/>
    </location>
</feature>
<evidence type="ECO:0000313" key="4">
    <source>
        <dbReference type="EMBL" id="KKB57856.1"/>
    </source>
</evidence>
<evidence type="ECO:0000259" key="3">
    <source>
        <dbReference type="Pfam" id="PF13205"/>
    </source>
</evidence>
<organism evidence="4 5">
    <name type="scientific">Parabacteroides gordonii MS-1 = DSM 23371</name>
    <dbReference type="NCBI Taxonomy" id="1203610"/>
    <lineage>
        <taxon>Bacteria</taxon>
        <taxon>Pseudomonadati</taxon>
        <taxon>Bacteroidota</taxon>
        <taxon>Bacteroidia</taxon>
        <taxon>Bacteroidales</taxon>
        <taxon>Tannerellaceae</taxon>
        <taxon>Parabacteroides</taxon>
    </lineage>
</organism>
<evidence type="ECO:0000256" key="1">
    <source>
        <dbReference type="ARBA" id="ARBA00022729"/>
    </source>
</evidence>
<dbReference type="InterPro" id="IPR032812">
    <property type="entry name" value="SbsA_Ig"/>
</dbReference>
<feature type="compositionally biased region" description="Low complexity" evidence="2">
    <location>
        <begin position="620"/>
        <end position="643"/>
    </location>
</feature>
<keyword evidence="1" id="KW-0732">Signal</keyword>
<accession>A0A0F5JJ65</accession>
<comment type="caution">
    <text evidence="4">The sequence shown here is derived from an EMBL/GenBank/DDBJ whole genome shotgun (WGS) entry which is preliminary data.</text>
</comment>
<dbReference type="STRING" id="1203610.HMPREF1536_01665"/>
<dbReference type="AlphaFoldDB" id="A0A0F5JJ65"/>
<proteinExistence type="predicted"/>
<sequence>MGNRYIRDLLLAVCGVFLLVTMYSCANMASPNGGPYDETPPKYVSSTPAPNQTNYKGKRVEILFDELVQLDKPSENVIVTPPQLQLPIIRAAGKKVIVELKDTLKENTTYTIDFTNSISDNNEKNVFENYSFAFSTGENIDTLEVSGILLNAENLEPMPGITIGLHRNLEDSAFVKMPFDRTSRTNDKGEFTIRNISPGSYRIFGLNDVNRDYKFDQAGEEIAFNDSIIIPSFELTSRQDTLWKDSLTIDTIKTVAFTRYFPNDIELRLFKEDFVRQYLLKPERQQENLLVVRFNSPLDTIPLPRPINFTPSDSSWYFMQETEGGTAVNFWLTDSVVWKQDTLRVELSYPKSDSLNILRPQTDTLQFVMRRRPEKKKKKKDDEPEPIVFLGMQVDAPGSMDLFDTVSVTFNEPVLDLSKELFFLDQKVDTVWTPVDFELFPDSTNSLNYFIRRPWKYGEEYRLEVDSATIFSIYDKWNEPYSGEFKIKKEDEYGHLYINIVGVDTTAYVELLNGSDAPIRKVKVKDGGALFMDLKPDKYYLRLVVDLNGNGKWDTGNYAAKRQPEEVFYSPVKYDVMQNWQVEETWDVKATPWAKQKPLEITKNKPKEATKKKRDYKNEGQQQSSSRNSSGSTSNSGRSGMPF</sequence>
<name>A0A0F5JJ65_9BACT</name>
<evidence type="ECO:0000256" key="2">
    <source>
        <dbReference type="SAM" id="MobiDB-lite"/>
    </source>
</evidence>
<protein>
    <recommendedName>
        <fullName evidence="3">SbsA Ig-like domain-containing protein</fullName>
    </recommendedName>
</protein>
<dbReference type="PATRIC" id="fig|1203610.3.peg.1708"/>
<dbReference type="RefSeq" id="WP_028726555.1">
    <property type="nucleotide sequence ID" value="NZ_AUAE01000009.1"/>
</dbReference>
<feature type="compositionally biased region" description="Basic and acidic residues" evidence="2">
    <location>
        <begin position="597"/>
        <end position="609"/>
    </location>
</feature>
<evidence type="ECO:0000313" key="5">
    <source>
        <dbReference type="Proteomes" id="UP000033035"/>
    </source>
</evidence>